<dbReference type="Gramene" id="TraesMAC1A03G00003130.1">
    <property type="protein sequence ID" value="TraesMAC1A03G00003130.1"/>
    <property type="gene ID" value="TraesMAC1A03G00003130"/>
</dbReference>
<evidence type="ECO:0000256" key="4">
    <source>
        <dbReference type="ARBA" id="ARBA00022884"/>
    </source>
</evidence>
<dbReference type="PANTHER" id="PTHR12636:SF15">
    <property type="entry name" value="RIBOSOMAL RNA SMALL SUBUNIT METHYLTRANSFERASE NEP1"/>
    <property type="match status" value="1"/>
</dbReference>
<dbReference type="RefSeq" id="XP_044343834.1">
    <property type="nucleotide sequence ID" value="XM_044487899.1"/>
</dbReference>
<dbReference type="Gramene" id="TraesCS1A02G010700.1">
    <property type="protein sequence ID" value="TraesCS1A02G010700.1"/>
    <property type="gene ID" value="TraesCS1A02G010700"/>
</dbReference>
<reference evidence="5" key="1">
    <citation type="submission" date="2018-08" db="EMBL/GenBank/DDBJ databases">
        <authorList>
            <person name="Rossello M."/>
        </authorList>
    </citation>
    <scope>NUCLEOTIDE SEQUENCE [LARGE SCALE GENOMIC DNA]</scope>
    <source>
        <strain evidence="5">cv. Chinese Spring</strain>
    </source>
</reference>
<dbReference type="GO" id="GO:0070037">
    <property type="term" value="F:rRNA (pseudouridine) methyltransferase activity"/>
    <property type="evidence" value="ECO:0000318"/>
    <property type="project" value="GO_Central"/>
</dbReference>
<accession>A0A3B5XSV8</accession>
<dbReference type="GO" id="GO:0019843">
    <property type="term" value="F:rRNA binding"/>
    <property type="evidence" value="ECO:0000318"/>
    <property type="project" value="GO_Central"/>
</dbReference>
<dbReference type="OMA" id="PINSCKV"/>
<dbReference type="InterPro" id="IPR029028">
    <property type="entry name" value="Alpha/beta_knot_MTases"/>
</dbReference>
<dbReference type="Gramene" id="TraesSTA1A03G00004260.1">
    <property type="protein sequence ID" value="TraesSTA1A03G00004260.1"/>
    <property type="gene ID" value="TraesSTA1A03G00004260"/>
</dbReference>
<evidence type="ECO:0000256" key="2">
    <source>
        <dbReference type="ARBA" id="ARBA00022517"/>
    </source>
</evidence>
<dbReference type="InterPro" id="IPR005304">
    <property type="entry name" value="Rbsml_bgen_MeTrfase_EMG1/NEP1"/>
</dbReference>
<dbReference type="Gene3D" id="3.40.1280.10">
    <property type="match status" value="1"/>
</dbReference>
<dbReference type="PANTHER" id="PTHR12636">
    <property type="entry name" value="NEP1/MRA1"/>
    <property type="match status" value="1"/>
</dbReference>
<comment type="similarity">
    <text evidence="1">Belongs to the class IV-like SAM-binding methyltransferase superfamily. RNA methyltransferase NEP1 family.</text>
</comment>
<protein>
    <submittedName>
        <fullName evidence="5">Uncharacterized protein</fullName>
    </submittedName>
</protein>
<keyword evidence="2" id="KW-0690">Ribosome biogenesis</keyword>
<dbReference type="InterPro" id="IPR029026">
    <property type="entry name" value="tRNA_m1G_MTases_N"/>
</dbReference>
<dbReference type="Pfam" id="PF03587">
    <property type="entry name" value="EMG1"/>
    <property type="match status" value="1"/>
</dbReference>
<organism evidence="5">
    <name type="scientific">Triticum aestivum</name>
    <name type="common">Wheat</name>
    <dbReference type="NCBI Taxonomy" id="4565"/>
    <lineage>
        <taxon>Eukaryota</taxon>
        <taxon>Viridiplantae</taxon>
        <taxon>Streptophyta</taxon>
        <taxon>Embryophyta</taxon>
        <taxon>Tracheophyta</taxon>
        <taxon>Spermatophyta</taxon>
        <taxon>Magnoliopsida</taxon>
        <taxon>Liliopsida</taxon>
        <taxon>Poales</taxon>
        <taxon>Poaceae</taxon>
        <taxon>BOP clade</taxon>
        <taxon>Pooideae</taxon>
        <taxon>Triticodae</taxon>
        <taxon>Triticeae</taxon>
        <taxon>Triticinae</taxon>
        <taxon>Triticum</taxon>
    </lineage>
</organism>
<dbReference type="OrthoDB" id="269804at2759"/>
<dbReference type="GO" id="GO:0070475">
    <property type="term" value="P:rRNA base methylation"/>
    <property type="evidence" value="ECO:0000318"/>
    <property type="project" value="GO_Central"/>
</dbReference>
<proteinExistence type="inferred from homology"/>
<keyword evidence="6" id="KW-1185">Reference proteome</keyword>
<dbReference type="EnsemblPlants" id="TraesCS1A02G010700.1">
    <property type="protein sequence ID" value="TraesCS1A02G010700.1"/>
    <property type="gene ID" value="TraesCS1A02G010700"/>
</dbReference>
<dbReference type="Proteomes" id="UP000019116">
    <property type="component" value="Chromosome 1A"/>
</dbReference>
<keyword evidence="3" id="KW-0699">rRNA-binding</keyword>
<dbReference type="GO" id="GO:0032040">
    <property type="term" value="C:small-subunit processome"/>
    <property type="evidence" value="ECO:0000318"/>
    <property type="project" value="GO_Central"/>
</dbReference>
<gene>
    <name evidence="5" type="primary">LOC123064378</name>
</gene>
<evidence type="ECO:0000256" key="3">
    <source>
        <dbReference type="ARBA" id="ARBA00022730"/>
    </source>
</evidence>
<evidence type="ECO:0000256" key="1">
    <source>
        <dbReference type="ARBA" id="ARBA00008115"/>
    </source>
</evidence>
<sequence length="125" mass="13670">MSLLLQKLSITAVGKHEKLHPQKQKGKHEKLLNLIKNPVTRYLLVGSRKIGLSYSADKSVKLNDYVAECSDDEALVFVVGAMAHGKIDNEYIDEHIRRRGGRAVSGVFVIAGCAGMLFSFPCSAA</sequence>
<dbReference type="GeneID" id="123064378"/>
<dbReference type="STRING" id="4565.A0A3B5XSV8"/>
<dbReference type="SMR" id="A0A3B5XSV8"/>
<evidence type="ECO:0000313" key="5">
    <source>
        <dbReference type="EnsemblPlants" id="TraesCS1A02G010700.1"/>
    </source>
</evidence>
<reference evidence="5" key="2">
    <citation type="submission" date="2018-10" db="UniProtKB">
        <authorList>
            <consortium name="EnsemblPlants"/>
        </authorList>
    </citation>
    <scope>IDENTIFICATION</scope>
</reference>
<evidence type="ECO:0000313" key="6">
    <source>
        <dbReference type="Proteomes" id="UP000019116"/>
    </source>
</evidence>
<name>A0A3B5XSV8_WHEAT</name>
<dbReference type="AlphaFoldDB" id="A0A3B5XSV8"/>
<keyword evidence="4" id="KW-0694">RNA-binding</keyword>
<dbReference type="Gramene" id="TraesCS1A03G0028100.1">
    <property type="protein sequence ID" value="TraesCS1A03G0028100.1.CDS"/>
    <property type="gene ID" value="TraesCS1A03G0028100"/>
</dbReference>
<dbReference type="GO" id="GO:0005634">
    <property type="term" value="C:nucleus"/>
    <property type="evidence" value="ECO:0000318"/>
    <property type="project" value="GO_Central"/>
</dbReference>
<dbReference type="KEGG" id="taes:123064378"/>
<dbReference type="SUPFAM" id="SSF75217">
    <property type="entry name" value="alpha/beta knot"/>
    <property type="match status" value="1"/>
</dbReference>